<dbReference type="RefSeq" id="WP_089978517.1">
    <property type="nucleotide sequence ID" value="NZ_CP084916.1"/>
</dbReference>
<reference evidence="1" key="1">
    <citation type="submission" date="2016-10" db="EMBL/GenBank/DDBJ databases">
        <authorList>
            <person name="de Groot N.N."/>
        </authorList>
    </citation>
    <scope>NUCLEOTIDE SEQUENCE [LARGE SCALE GENOMIC DNA]</scope>
    <source>
        <strain evidence="1">MPL-11</strain>
    </source>
</reference>
<keyword evidence="3" id="KW-1185">Reference proteome</keyword>
<accession>A0A1H1BNS8</accession>
<dbReference type="AlphaFoldDB" id="A0A1H1BNS8"/>
<evidence type="ECO:0000313" key="3">
    <source>
        <dbReference type="Proteomes" id="UP000199481"/>
    </source>
</evidence>
<reference evidence="3" key="2">
    <citation type="submission" date="2016-10" db="EMBL/GenBank/DDBJ databases">
        <authorList>
            <person name="Varghese N."/>
            <person name="Submissions S."/>
        </authorList>
    </citation>
    <scope>NUCLEOTIDE SEQUENCE [LARGE SCALE GENOMIC DNA]</scope>
    <source>
        <strain evidence="3">MPL-11</strain>
    </source>
</reference>
<evidence type="ECO:0000313" key="1">
    <source>
        <dbReference type="EMBL" id="SDQ53655.1"/>
    </source>
</evidence>
<organism evidence="1 3">
    <name type="scientific">Carnobacterium viridans</name>
    <dbReference type="NCBI Taxonomy" id="174587"/>
    <lineage>
        <taxon>Bacteria</taxon>
        <taxon>Bacillati</taxon>
        <taxon>Bacillota</taxon>
        <taxon>Bacilli</taxon>
        <taxon>Lactobacillales</taxon>
        <taxon>Carnobacteriaceae</taxon>
        <taxon>Carnobacterium</taxon>
    </lineage>
</organism>
<dbReference type="EMBL" id="FNJW01000008">
    <property type="protein sequence ID" value="SDQ53655.1"/>
    <property type="molecule type" value="Genomic_DNA"/>
</dbReference>
<proteinExistence type="predicted"/>
<protein>
    <submittedName>
        <fullName evidence="1">Uncharacterized protein</fullName>
    </submittedName>
</protein>
<name>A0A1H1BNS8_9LACT</name>
<gene>
    <name evidence="1" type="ORF">SAMN04487752_2672</name>
    <name evidence="2" type="ORF">SAMN04487752_2732</name>
</gene>
<sequence>MYPTRRFVIKIGGSFVTEIEVIGFTRKGNEFIGTYKHKVSQNTAKIFKANGESTYSEVKSIADGVNGVLIEL</sequence>
<dbReference type="EMBL" id="FNJW01000008">
    <property type="protein sequence ID" value="SDQ55146.1"/>
    <property type="molecule type" value="Genomic_DNA"/>
</dbReference>
<dbReference type="Proteomes" id="UP000199481">
    <property type="component" value="Unassembled WGS sequence"/>
</dbReference>
<evidence type="ECO:0000313" key="2">
    <source>
        <dbReference type="EMBL" id="SDQ55146.1"/>
    </source>
</evidence>